<evidence type="ECO:0000259" key="2">
    <source>
        <dbReference type="Pfam" id="PF08241"/>
    </source>
</evidence>
<dbReference type="PANTHER" id="PTHR44068:SF11">
    <property type="entry name" value="GERANYL DIPHOSPHATE 2-C-METHYLTRANSFERASE"/>
    <property type="match status" value="1"/>
</dbReference>
<dbReference type="OrthoDB" id="9808140at2"/>
<dbReference type="InterPro" id="IPR013216">
    <property type="entry name" value="Methyltransf_11"/>
</dbReference>
<sequence>MEKINTMPGHVFLKKLGRTKLRPGGGQKTDWLLNQVDWTQETKVLEVACNRADNLVQIYMDHRCQVTGIDIDSQVIQEAQDNLNVLGLDAVINLLEMDAKKLDFADNSFDVVINEAMLTMLNDEDKSACLKEYYRILKKGGLLLTHDVAIAKEQSLAKKIVSKFANRHVHPLTVEAWHEQFQEVGFQRLVEEEGNMLLLDKETVIRDEGPSRAADFFRNGMKGENKIRFKMMQELSQRSGIHYLVMVHQKV</sequence>
<evidence type="ECO:0000313" key="3">
    <source>
        <dbReference type="EMBL" id="KAA9301766.1"/>
    </source>
</evidence>
<dbReference type="InterPro" id="IPR050447">
    <property type="entry name" value="Erg6_SMT_methyltransf"/>
</dbReference>
<gene>
    <name evidence="3" type="ORF">F6I03_00745</name>
</gene>
<keyword evidence="3" id="KW-0489">Methyltransferase</keyword>
<dbReference type="Gene3D" id="3.40.50.150">
    <property type="entry name" value="Vaccinia Virus protein VP39"/>
    <property type="match status" value="1"/>
</dbReference>
<organism evidence="3 4">
    <name type="scientific">Aerococcus sanguinicola</name>
    <dbReference type="NCBI Taxonomy" id="119206"/>
    <lineage>
        <taxon>Bacteria</taxon>
        <taxon>Bacillati</taxon>
        <taxon>Bacillota</taxon>
        <taxon>Bacilli</taxon>
        <taxon>Lactobacillales</taxon>
        <taxon>Aerococcaceae</taxon>
        <taxon>Aerococcus</taxon>
    </lineage>
</organism>
<dbReference type="RefSeq" id="WP_070626021.1">
    <property type="nucleotide sequence ID" value="NZ_VYWO01000001.1"/>
</dbReference>
<name>A0A5N1GN66_9LACT</name>
<dbReference type="Pfam" id="PF08241">
    <property type="entry name" value="Methyltransf_11"/>
    <property type="match status" value="1"/>
</dbReference>
<accession>A0A5N1GN66</accession>
<keyword evidence="1 3" id="KW-0808">Transferase</keyword>
<dbReference type="EMBL" id="VYWO01000001">
    <property type="protein sequence ID" value="KAA9301766.1"/>
    <property type="molecule type" value="Genomic_DNA"/>
</dbReference>
<protein>
    <submittedName>
        <fullName evidence="3">Class I SAM-dependent methyltransferase</fullName>
    </submittedName>
</protein>
<evidence type="ECO:0000313" key="4">
    <source>
        <dbReference type="Proteomes" id="UP000327148"/>
    </source>
</evidence>
<dbReference type="InterPro" id="IPR029063">
    <property type="entry name" value="SAM-dependent_MTases_sf"/>
</dbReference>
<feature type="domain" description="Methyltransferase type 11" evidence="2">
    <location>
        <begin position="45"/>
        <end position="144"/>
    </location>
</feature>
<dbReference type="GO" id="GO:0032259">
    <property type="term" value="P:methylation"/>
    <property type="evidence" value="ECO:0007669"/>
    <property type="project" value="UniProtKB-KW"/>
</dbReference>
<dbReference type="AlphaFoldDB" id="A0A5N1GN66"/>
<comment type="caution">
    <text evidence="3">The sequence shown here is derived from an EMBL/GenBank/DDBJ whole genome shotgun (WGS) entry which is preliminary data.</text>
</comment>
<reference evidence="3 4" key="1">
    <citation type="submission" date="2019-09" db="EMBL/GenBank/DDBJ databases">
        <title>Draft genome sequence assemblies of isolates from the urinary tract.</title>
        <authorList>
            <person name="Mores C.R."/>
            <person name="Putonti C."/>
            <person name="Wolfe A.J."/>
        </authorList>
    </citation>
    <scope>NUCLEOTIDE SEQUENCE [LARGE SCALE GENOMIC DNA]</scope>
    <source>
        <strain evidence="3 4">UMB623</strain>
    </source>
</reference>
<dbReference type="CDD" id="cd02440">
    <property type="entry name" value="AdoMet_MTases"/>
    <property type="match status" value="1"/>
</dbReference>
<dbReference type="SUPFAM" id="SSF53335">
    <property type="entry name" value="S-adenosyl-L-methionine-dependent methyltransferases"/>
    <property type="match status" value="1"/>
</dbReference>
<proteinExistence type="predicted"/>
<dbReference type="GO" id="GO:0008757">
    <property type="term" value="F:S-adenosylmethionine-dependent methyltransferase activity"/>
    <property type="evidence" value="ECO:0007669"/>
    <property type="project" value="InterPro"/>
</dbReference>
<dbReference type="PANTHER" id="PTHR44068">
    <property type="entry name" value="ZGC:194242"/>
    <property type="match status" value="1"/>
</dbReference>
<dbReference type="Proteomes" id="UP000327148">
    <property type="component" value="Unassembled WGS sequence"/>
</dbReference>
<evidence type="ECO:0000256" key="1">
    <source>
        <dbReference type="ARBA" id="ARBA00022679"/>
    </source>
</evidence>